<name>A0A101MRA3_PENFR</name>
<sequence length="612" mass="68767">MSVSLEKSSSLASRFRDALPSILKNSRHAEIWGVDLKDAEGQVLEVILEKFLRSHSAIPALQVSRAIASLEKTLEWRRFSDPRALFTGAESILPDLDLCHITSNEGQYVLWVSIDERTIKGSSPIHQSLDTSKGLVDLGLAVMERLSVLLMDAAASSDLQSYSASCVIEFKLVATQHTKKGQQTSQRKLRNSLEELVTLIRHHYPNILGKAYIINPRDEYLASLDIDEALLRDTVLLENPEDLNRYLGSKIPPRYGGTGEPFAKRDYLYRDCLAGDPQGNTNLETPEISAAAGTDTENTEIKKETTASAVNTDSTCPEGLEPEEQKPRLIYSELIGPPSIILDPGDLQTADSLCPDKMGARVVFADSETVAKFGHGVRLAEAEALHLASTRTTIATPRLLSAYILDGVGYIVMSYEPGESLAQYWDRVSKPEQNRVLEQLRDYVNQMREIPGDFIGGLDRSPCRDGIFEAGYGDYTSYSYGPYPSEESFNEGIVLALRDRMRPKVLERENDIESNFFNSEYMLYQTVRGLKNHKIVFTHGDLHPGNIIVRADGTVVLLDWGLAGFWPEYWEFYRALFNPPWRASWDRMVEKFIPPFYVEHSVIKRVFGTVWN</sequence>
<reference evidence="3 4" key="1">
    <citation type="submission" date="2015-10" db="EMBL/GenBank/DDBJ databases">
        <title>Genome sequencing of Penicillium freii.</title>
        <authorList>
            <person name="Nguyen H.D."/>
            <person name="Visagie C.M."/>
            <person name="Seifert K.A."/>
        </authorList>
    </citation>
    <scope>NUCLEOTIDE SEQUENCE [LARGE SCALE GENOMIC DNA]</scope>
    <source>
        <strain evidence="3 4">DAOM 242723</strain>
    </source>
</reference>
<dbReference type="PANTHER" id="PTHR21310:SF15">
    <property type="entry name" value="AMINOGLYCOSIDE PHOSPHOTRANSFERASE DOMAIN-CONTAINING PROTEIN"/>
    <property type="match status" value="1"/>
</dbReference>
<proteinExistence type="predicted"/>
<dbReference type="InterPro" id="IPR002575">
    <property type="entry name" value="Aminoglycoside_PTrfase"/>
</dbReference>
<evidence type="ECO:0000313" key="3">
    <source>
        <dbReference type="EMBL" id="KUM65261.1"/>
    </source>
</evidence>
<dbReference type="InterPro" id="IPR051678">
    <property type="entry name" value="AGP_Transferase"/>
</dbReference>
<dbReference type="CDD" id="cd05120">
    <property type="entry name" value="APH_ChoK_like"/>
    <property type="match status" value="1"/>
</dbReference>
<feature type="domain" description="Aminoglycoside phosphotransferase" evidence="2">
    <location>
        <begin position="380"/>
        <end position="587"/>
    </location>
</feature>
<dbReference type="InterPro" id="IPR036865">
    <property type="entry name" value="CRAL-TRIO_dom_sf"/>
</dbReference>
<dbReference type="EMBL" id="LLXE01000030">
    <property type="protein sequence ID" value="KUM65261.1"/>
    <property type="molecule type" value="Genomic_DNA"/>
</dbReference>
<protein>
    <recommendedName>
        <fullName evidence="2">Aminoglycoside phosphotransferase domain-containing protein</fullName>
    </recommendedName>
</protein>
<keyword evidence="4" id="KW-1185">Reference proteome</keyword>
<feature type="region of interest" description="Disordered" evidence="1">
    <location>
        <begin position="304"/>
        <end position="324"/>
    </location>
</feature>
<dbReference type="InterPro" id="IPR011009">
    <property type="entry name" value="Kinase-like_dom_sf"/>
</dbReference>
<organism evidence="3 4">
    <name type="scientific">Penicillium freii</name>
    <dbReference type="NCBI Taxonomy" id="48697"/>
    <lineage>
        <taxon>Eukaryota</taxon>
        <taxon>Fungi</taxon>
        <taxon>Dikarya</taxon>
        <taxon>Ascomycota</taxon>
        <taxon>Pezizomycotina</taxon>
        <taxon>Eurotiomycetes</taxon>
        <taxon>Eurotiomycetidae</taxon>
        <taxon>Eurotiales</taxon>
        <taxon>Aspergillaceae</taxon>
        <taxon>Penicillium</taxon>
    </lineage>
</organism>
<comment type="caution">
    <text evidence="3">The sequence shown here is derived from an EMBL/GenBank/DDBJ whole genome shotgun (WGS) entry which is preliminary data.</text>
</comment>
<accession>A0A101MRA3</accession>
<evidence type="ECO:0000256" key="1">
    <source>
        <dbReference type="SAM" id="MobiDB-lite"/>
    </source>
</evidence>
<gene>
    <name evidence="3" type="ORF">ACN42_g1777</name>
</gene>
<evidence type="ECO:0000259" key="2">
    <source>
        <dbReference type="Pfam" id="PF01636"/>
    </source>
</evidence>
<dbReference type="Gene3D" id="3.40.525.10">
    <property type="entry name" value="CRAL-TRIO lipid binding domain"/>
    <property type="match status" value="1"/>
</dbReference>
<feature type="compositionally biased region" description="Polar residues" evidence="1">
    <location>
        <begin position="306"/>
        <end position="315"/>
    </location>
</feature>
<dbReference type="Pfam" id="PF01636">
    <property type="entry name" value="APH"/>
    <property type="match status" value="1"/>
</dbReference>
<dbReference type="PANTHER" id="PTHR21310">
    <property type="entry name" value="AMINOGLYCOSIDE PHOSPHOTRANSFERASE-RELATED-RELATED"/>
    <property type="match status" value="1"/>
</dbReference>
<dbReference type="AlphaFoldDB" id="A0A101MRA3"/>
<evidence type="ECO:0000313" key="4">
    <source>
        <dbReference type="Proteomes" id="UP000055045"/>
    </source>
</evidence>
<dbReference type="Gene3D" id="3.90.1200.10">
    <property type="match status" value="1"/>
</dbReference>
<dbReference type="SUPFAM" id="SSF56112">
    <property type="entry name" value="Protein kinase-like (PK-like)"/>
    <property type="match status" value="1"/>
</dbReference>
<dbReference type="Proteomes" id="UP000055045">
    <property type="component" value="Unassembled WGS sequence"/>
</dbReference>
<dbReference type="STRING" id="48697.A0A101MRA3"/>